<dbReference type="PANTHER" id="PTHR11803">
    <property type="entry name" value="2-IMINOBUTANOATE/2-IMINOPROPANOATE DEAMINASE RIDA"/>
    <property type="match status" value="1"/>
</dbReference>
<dbReference type="Pfam" id="PF01042">
    <property type="entry name" value="Ribonuc_L-PSP"/>
    <property type="match status" value="1"/>
</dbReference>
<dbReference type="Proteomes" id="UP001566476">
    <property type="component" value="Unassembled WGS sequence"/>
</dbReference>
<proteinExistence type="inferred from homology"/>
<reference evidence="2 3" key="1">
    <citation type="submission" date="2024-07" db="EMBL/GenBank/DDBJ databases">
        <authorList>
            <person name="Thanompreechachai J."/>
            <person name="Duangmal K."/>
        </authorList>
    </citation>
    <scope>NUCLEOTIDE SEQUENCE [LARGE SCALE GENOMIC DNA]</scope>
    <source>
        <strain evidence="2 3">TBRC 1896</strain>
    </source>
</reference>
<keyword evidence="2" id="KW-0378">Hydrolase</keyword>
<evidence type="ECO:0000313" key="2">
    <source>
        <dbReference type="EMBL" id="MEZ0491876.1"/>
    </source>
</evidence>
<dbReference type="InterPro" id="IPR035959">
    <property type="entry name" value="RutC-like_sf"/>
</dbReference>
<dbReference type="Gene3D" id="3.30.1330.40">
    <property type="entry name" value="RutC-like"/>
    <property type="match status" value="1"/>
</dbReference>
<comment type="similarity">
    <text evidence="1">Belongs to the RutC family.</text>
</comment>
<name>A0ABV4I3L3_9ACTN</name>
<dbReference type="InterPro" id="IPR006175">
    <property type="entry name" value="YjgF/YER057c/UK114"/>
</dbReference>
<dbReference type="EC" id="3.5.-.-" evidence="2"/>
<dbReference type="GO" id="GO:0016787">
    <property type="term" value="F:hydrolase activity"/>
    <property type="evidence" value="ECO:0007669"/>
    <property type="project" value="UniProtKB-KW"/>
</dbReference>
<dbReference type="SUPFAM" id="SSF55298">
    <property type="entry name" value="YjgF-like"/>
    <property type="match status" value="1"/>
</dbReference>
<keyword evidence="3" id="KW-1185">Reference proteome</keyword>
<accession>A0ABV4I3L3</accession>
<evidence type="ECO:0000313" key="3">
    <source>
        <dbReference type="Proteomes" id="UP001566476"/>
    </source>
</evidence>
<organism evidence="2 3">
    <name type="scientific">Kineococcus mangrovi</name>
    <dbReference type="NCBI Taxonomy" id="1660183"/>
    <lineage>
        <taxon>Bacteria</taxon>
        <taxon>Bacillati</taxon>
        <taxon>Actinomycetota</taxon>
        <taxon>Actinomycetes</taxon>
        <taxon>Kineosporiales</taxon>
        <taxon>Kineosporiaceae</taxon>
        <taxon>Kineococcus</taxon>
    </lineage>
</organism>
<dbReference type="CDD" id="cd00448">
    <property type="entry name" value="YjgF_YER057c_UK114_family"/>
    <property type="match status" value="1"/>
</dbReference>
<gene>
    <name evidence="2" type="ORF">AB2L28_06445</name>
</gene>
<dbReference type="RefSeq" id="WP_370717932.1">
    <property type="nucleotide sequence ID" value="NZ_JBGGTQ010000003.1"/>
</dbReference>
<protein>
    <submittedName>
        <fullName evidence="2">RidA family protein</fullName>
        <ecNumber evidence="2">3.5.-.-</ecNumber>
    </submittedName>
</protein>
<dbReference type="EMBL" id="JBGGTQ010000003">
    <property type="protein sequence ID" value="MEZ0491876.1"/>
    <property type="molecule type" value="Genomic_DNA"/>
</dbReference>
<evidence type="ECO:0000256" key="1">
    <source>
        <dbReference type="ARBA" id="ARBA00010552"/>
    </source>
</evidence>
<comment type="caution">
    <text evidence="2">The sequence shown here is derived from an EMBL/GenBank/DDBJ whole genome shotgun (WGS) entry which is preliminary data.</text>
</comment>
<sequence>MTGIDLVRCPGLAAVPYAYGATVPAGARLVFLAGACPLDGDGRTVHVGDVAGQAGAAVANLRAVLAAVGAQLTDVVSTRVLVATTRRADLGTAWDVVSGAFGAHDVPSTLLGVTVLGWPGQLVEVEAVALVPG</sequence>
<dbReference type="PANTHER" id="PTHR11803:SF58">
    <property type="entry name" value="PROTEIN HMF1-RELATED"/>
    <property type="match status" value="1"/>
</dbReference>